<comment type="caution">
    <text evidence="2">The sequence shown here is derived from an EMBL/GenBank/DDBJ whole genome shotgun (WGS) entry which is preliminary data.</text>
</comment>
<proteinExistence type="predicted"/>
<dbReference type="EMBL" id="JBEDUW010000005">
    <property type="protein sequence ID" value="KAK9928938.1"/>
    <property type="molecule type" value="Genomic_DNA"/>
</dbReference>
<keyword evidence="3" id="KW-1185">Reference proteome</keyword>
<dbReference type="AlphaFoldDB" id="A0AAW1WY59"/>
<evidence type="ECO:0000256" key="1">
    <source>
        <dbReference type="SAM" id="MobiDB-lite"/>
    </source>
</evidence>
<dbReference type="Proteomes" id="UP001457282">
    <property type="component" value="Unassembled WGS sequence"/>
</dbReference>
<accession>A0AAW1WY59</accession>
<evidence type="ECO:0000313" key="2">
    <source>
        <dbReference type="EMBL" id="KAK9928938.1"/>
    </source>
</evidence>
<sequence length="263" mass="28319">MTGRRGGSFMVHGEGMVCTAVFCFHSFSCMLVCNGFDLEFEWVFGCLGFVVELSIGDGDAQRRGLLCASAPHHQPPSQLQVTSSSSSAASPDAITDFNPRRVAHLPPIPRLSSSATIDAVIAPPDLNPINSSTASLLPLAHNSDHYAITSGQPKLPRPAPANHRHRRRVQASTSSLPASLLLFLTEPSTSKPRRRFPKPRDQPSSCRVPLSARLVFSTPLPVPFDPDHGTVLAASLFLCCSLPPLTHELSRTPSEIHISLSFG</sequence>
<protein>
    <submittedName>
        <fullName evidence="2">Uncharacterized protein</fullName>
    </submittedName>
</protein>
<reference evidence="2 3" key="1">
    <citation type="journal article" date="2023" name="G3 (Bethesda)">
        <title>A chromosome-length genome assembly and annotation of blackberry (Rubus argutus, cv. 'Hillquist').</title>
        <authorList>
            <person name="Bruna T."/>
            <person name="Aryal R."/>
            <person name="Dudchenko O."/>
            <person name="Sargent D.J."/>
            <person name="Mead D."/>
            <person name="Buti M."/>
            <person name="Cavallini A."/>
            <person name="Hytonen T."/>
            <person name="Andres J."/>
            <person name="Pham M."/>
            <person name="Weisz D."/>
            <person name="Mascagni F."/>
            <person name="Usai G."/>
            <person name="Natali L."/>
            <person name="Bassil N."/>
            <person name="Fernandez G.E."/>
            <person name="Lomsadze A."/>
            <person name="Armour M."/>
            <person name="Olukolu B."/>
            <person name="Poorten T."/>
            <person name="Britton C."/>
            <person name="Davik J."/>
            <person name="Ashrafi H."/>
            <person name="Aiden E.L."/>
            <person name="Borodovsky M."/>
            <person name="Worthington M."/>
        </authorList>
    </citation>
    <scope>NUCLEOTIDE SEQUENCE [LARGE SCALE GENOMIC DNA]</scope>
    <source>
        <strain evidence="2">PI 553951</strain>
    </source>
</reference>
<gene>
    <name evidence="2" type="ORF">M0R45_026053</name>
</gene>
<organism evidence="2 3">
    <name type="scientific">Rubus argutus</name>
    <name type="common">Southern blackberry</name>
    <dbReference type="NCBI Taxonomy" id="59490"/>
    <lineage>
        <taxon>Eukaryota</taxon>
        <taxon>Viridiplantae</taxon>
        <taxon>Streptophyta</taxon>
        <taxon>Embryophyta</taxon>
        <taxon>Tracheophyta</taxon>
        <taxon>Spermatophyta</taxon>
        <taxon>Magnoliopsida</taxon>
        <taxon>eudicotyledons</taxon>
        <taxon>Gunneridae</taxon>
        <taxon>Pentapetalae</taxon>
        <taxon>rosids</taxon>
        <taxon>fabids</taxon>
        <taxon>Rosales</taxon>
        <taxon>Rosaceae</taxon>
        <taxon>Rosoideae</taxon>
        <taxon>Rosoideae incertae sedis</taxon>
        <taxon>Rubus</taxon>
    </lineage>
</organism>
<name>A0AAW1WY59_RUBAR</name>
<evidence type="ECO:0000313" key="3">
    <source>
        <dbReference type="Proteomes" id="UP001457282"/>
    </source>
</evidence>
<feature type="region of interest" description="Disordered" evidence="1">
    <location>
        <begin position="71"/>
        <end position="90"/>
    </location>
</feature>